<dbReference type="InterPro" id="IPR050750">
    <property type="entry name" value="C5-MTase"/>
</dbReference>
<evidence type="ECO:0000256" key="3">
    <source>
        <dbReference type="ARBA" id="ARBA00022691"/>
    </source>
</evidence>
<keyword evidence="4" id="KW-0680">Restriction system</keyword>
<feature type="active site" evidence="6">
    <location>
        <position position="167"/>
    </location>
</feature>
<dbReference type="EMBL" id="CP117812">
    <property type="protein sequence ID" value="WDE97536.1"/>
    <property type="molecule type" value="Genomic_DNA"/>
</dbReference>
<sequence length="423" mass="47759">MKTKFIMLSQRLHSFFIENHPELEIDATIIASLTHWFQSPNCAYPNLTNKLKAAASEFVSSLESNDQGVKENDVPYDQPSFDFLNDFIPYPPLKKHDFTFIDLFAGIGGVRQAVQNSGGKCIFSSEWDKYAQMTYETNYGEKPFGDITKIDPAEIPDHDLLCGGFPCQPFSLAGVSKKNSMGRAHGFDDPTQGTLFFNIKEILRIKRPKAFLLENVKNLLSHDKGKTFEVVRQSLEDELGYVIDYKIVNAAKWVPQHRQRILIVGFEPDKTNVKKKSQIIIPTEPSESYIYPELNKIILKKVDDKFTLGPGTWDTLVRHKAHHAKAGNGFGYGLHLTPIKKGAITRTISARYHKDGAEILIEQKDKVRPRRLTVEEAAQLQGFNMSKFKFPVSNTQAYRQIGNSVAIPAIQATAKQIAIKLNK</sequence>
<dbReference type="CDD" id="cd00315">
    <property type="entry name" value="Cyt_C5_DNA_methylase"/>
    <property type="match status" value="1"/>
</dbReference>
<accession>A0ABY7VTJ2</accession>
<gene>
    <name evidence="9" type="primary">dcm</name>
    <name evidence="9" type="ORF">PQO03_17050</name>
</gene>
<dbReference type="PRINTS" id="PR00105">
    <property type="entry name" value="C5METTRFRASE"/>
</dbReference>
<dbReference type="GO" id="GO:0003886">
    <property type="term" value="F:DNA (cytosine-5-)-methyltransferase activity"/>
    <property type="evidence" value="ECO:0007669"/>
    <property type="project" value="UniProtKB-EC"/>
</dbReference>
<dbReference type="Gene3D" id="3.40.50.150">
    <property type="entry name" value="Vaccinia Virus protein VP39"/>
    <property type="match status" value="1"/>
</dbReference>
<evidence type="ECO:0000256" key="8">
    <source>
        <dbReference type="RuleBase" id="RU000417"/>
    </source>
</evidence>
<organism evidence="9 10">
    <name type="scientific">Lentisphaera profundi</name>
    <dbReference type="NCBI Taxonomy" id="1658616"/>
    <lineage>
        <taxon>Bacteria</taxon>
        <taxon>Pseudomonadati</taxon>
        <taxon>Lentisphaerota</taxon>
        <taxon>Lentisphaeria</taxon>
        <taxon>Lentisphaerales</taxon>
        <taxon>Lentisphaeraceae</taxon>
        <taxon>Lentisphaera</taxon>
    </lineage>
</organism>
<dbReference type="InterPro" id="IPR029063">
    <property type="entry name" value="SAM-dependent_MTases_sf"/>
</dbReference>
<dbReference type="RefSeq" id="WP_274151989.1">
    <property type="nucleotide sequence ID" value="NZ_CP117812.1"/>
</dbReference>
<comment type="catalytic activity">
    <reaction evidence="5 8">
        <text>a 2'-deoxycytidine in DNA + S-adenosyl-L-methionine = a 5-methyl-2'-deoxycytidine in DNA + S-adenosyl-L-homocysteine + H(+)</text>
        <dbReference type="Rhea" id="RHEA:13681"/>
        <dbReference type="Rhea" id="RHEA-COMP:11369"/>
        <dbReference type="Rhea" id="RHEA-COMP:11370"/>
        <dbReference type="ChEBI" id="CHEBI:15378"/>
        <dbReference type="ChEBI" id="CHEBI:57856"/>
        <dbReference type="ChEBI" id="CHEBI:59789"/>
        <dbReference type="ChEBI" id="CHEBI:85452"/>
        <dbReference type="ChEBI" id="CHEBI:85454"/>
        <dbReference type="EC" id="2.1.1.37"/>
    </reaction>
</comment>
<dbReference type="PROSITE" id="PS51679">
    <property type="entry name" value="SAM_MT_C5"/>
    <property type="match status" value="1"/>
</dbReference>
<keyword evidence="10" id="KW-1185">Reference proteome</keyword>
<dbReference type="Proteomes" id="UP001214250">
    <property type="component" value="Chromosome 2"/>
</dbReference>
<dbReference type="PROSITE" id="PS00094">
    <property type="entry name" value="C5_MTASE_1"/>
    <property type="match status" value="1"/>
</dbReference>
<keyword evidence="2 6" id="KW-0808">Transferase</keyword>
<evidence type="ECO:0000256" key="7">
    <source>
        <dbReference type="RuleBase" id="RU000416"/>
    </source>
</evidence>
<protein>
    <recommendedName>
        <fullName evidence="8">Cytosine-specific methyltransferase</fullName>
        <ecNumber evidence="8">2.1.1.37</ecNumber>
    </recommendedName>
</protein>
<dbReference type="InterPro" id="IPR001525">
    <property type="entry name" value="C5_MeTfrase"/>
</dbReference>
<evidence type="ECO:0000313" key="9">
    <source>
        <dbReference type="EMBL" id="WDE97536.1"/>
    </source>
</evidence>
<dbReference type="PANTHER" id="PTHR46098">
    <property type="entry name" value="TRNA (CYTOSINE(38)-C(5))-METHYLTRANSFERASE"/>
    <property type="match status" value="1"/>
</dbReference>
<dbReference type="GO" id="GO:0032259">
    <property type="term" value="P:methylation"/>
    <property type="evidence" value="ECO:0007669"/>
    <property type="project" value="UniProtKB-KW"/>
</dbReference>
<evidence type="ECO:0000256" key="6">
    <source>
        <dbReference type="PROSITE-ProRule" id="PRU01016"/>
    </source>
</evidence>
<dbReference type="PANTHER" id="PTHR46098:SF1">
    <property type="entry name" value="TRNA (CYTOSINE(38)-C(5))-METHYLTRANSFERASE"/>
    <property type="match status" value="1"/>
</dbReference>
<dbReference type="Pfam" id="PF00145">
    <property type="entry name" value="DNA_methylase"/>
    <property type="match status" value="1"/>
</dbReference>
<evidence type="ECO:0000256" key="5">
    <source>
        <dbReference type="ARBA" id="ARBA00047422"/>
    </source>
</evidence>
<keyword evidence="1 6" id="KW-0489">Methyltransferase</keyword>
<reference evidence="9 10" key="1">
    <citation type="submission" date="2023-02" db="EMBL/GenBank/DDBJ databases">
        <title>Genome sequence of Lentisphaera profundi SAORIC-696.</title>
        <authorList>
            <person name="Kim e."/>
            <person name="Cho J.-C."/>
            <person name="Choi A."/>
            <person name="Kang I."/>
        </authorList>
    </citation>
    <scope>NUCLEOTIDE SEQUENCE [LARGE SCALE GENOMIC DNA]</scope>
    <source>
        <strain evidence="9 10">SAORIC-696</strain>
    </source>
</reference>
<evidence type="ECO:0000256" key="4">
    <source>
        <dbReference type="ARBA" id="ARBA00022747"/>
    </source>
</evidence>
<dbReference type="NCBIfam" id="TIGR00675">
    <property type="entry name" value="dcm"/>
    <property type="match status" value="1"/>
</dbReference>
<keyword evidence="3 6" id="KW-0949">S-adenosyl-L-methionine</keyword>
<proteinExistence type="inferred from homology"/>
<dbReference type="SUPFAM" id="SSF53335">
    <property type="entry name" value="S-adenosyl-L-methionine-dependent methyltransferases"/>
    <property type="match status" value="1"/>
</dbReference>
<dbReference type="Gene3D" id="3.90.120.30">
    <property type="match status" value="1"/>
</dbReference>
<name>A0ABY7VTJ2_9BACT</name>
<dbReference type="InterPro" id="IPR018117">
    <property type="entry name" value="C5_DNA_meth_AS"/>
</dbReference>
<comment type="similarity">
    <text evidence="6 7">Belongs to the class I-like SAM-binding methyltransferase superfamily. C5-methyltransferase family.</text>
</comment>
<evidence type="ECO:0000256" key="2">
    <source>
        <dbReference type="ARBA" id="ARBA00022679"/>
    </source>
</evidence>
<evidence type="ECO:0000313" key="10">
    <source>
        <dbReference type="Proteomes" id="UP001214250"/>
    </source>
</evidence>
<dbReference type="EC" id="2.1.1.37" evidence="8"/>
<evidence type="ECO:0000256" key="1">
    <source>
        <dbReference type="ARBA" id="ARBA00022603"/>
    </source>
</evidence>